<evidence type="ECO:0000256" key="5">
    <source>
        <dbReference type="SAM" id="SignalP"/>
    </source>
</evidence>
<dbReference type="PROSITE" id="PS51318">
    <property type="entry name" value="TAT"/>
    <property type="match status" value="1"/>
</dbReference>
<name>A0ABP9LMY6_9ACTN</name>
<dbReference type="Pfam" id="PF01497">
    <property type="entry name" value="Peripla_BP_2"/>
    <property type="match status" value="1"/>
</dbReference>
<evidence type="ECO:0000256" key="4">
    <source>
        <dbReference type="ARBA" id="ARBA00022729"/>
    </source>
</evidence>
<dbReference type="SUPFAM" id="SSF53807">
    <property type="entry name" value="Helical backbone' metal receptor"/>
    <property type="match status" value="1"/>
</dbReference>
<keyword evidence="8" id="KW-1185">Reference proteome</keyword>
<reference evidence="8" key="1">
    <citation type="journal article" date="2019" name="Int. J. Syst. Evol. Microbiol.">
        <title>The Global Catalogue of Microorganisms (GCM) 10K type strain sequencing project: providing services to taxonomists for standard genome sequencing and annotation.</title>
        <authorList>
            <consortium name="The Broad Institute Genomics Platform"/>
            <consortium name="The Broad Institute Genome Sequencing Center for Infectious Disease"/>
            <person name="Wu L."/>
            <person name="Ma J."/>
        </authorList>
    </citation>
    <scope>NUCLEOTIDE SEQUENCE [LARGE SCALE GENOMIC DNA]</scope>
    <source>
        <strain evidence="8">JCM 18410</strain>
    </source>
</reference>
<proteinExistence type="inferred from homology"/>
<gene>
    <name evidence="7" type="primary">cdtB_2</name>
    <name evidence="7" type="ORF">GCM10023336_73150</name>
</gene>
<evidence type="ECO:0000256" key="2">
    <source>
        <dbReference type="ARBA" id="ARBA00008814"/>
    </source>
</evidence>
<dbReference type="InterPro" id="IPR002491">
    <property type="entry name" value="ABC_transptr_periplasmic_BD"/>
</dbReference>
<comment type="caution">
    <text evidence="7">The sequence shown here is derived from an EMBL/GenBank/DDBJ whole genome shotgun (WGS) entry which is preliminary data.</text>
</comment>
<sequence length="336" mass="34660">MRHHPVRRTLLTATAATAAALVLAACGTTEPAKDSDGSAATKGAGPVTLTDASGAKVKLDAPATRVVGTEWNVVESLVSLGVDPVGVADVKGYKSWDSAVPLKNSPKDIGTRGEPSMDAIAALRPDLIVATTDLSAAALKQLREVAPVLEVRSANAADPIGQMTGNLDLIARATGTADKAAALEKAFDAKLAAGRKALADAKLAGARYAFADGYVNANQVSIRPYTSGSLIGAVNERLGLKNAWTLKGDKDYGLATTDIEGLTKLGGDVRFAYIASDDDKTSTPFTGALAKDAVWTSLPFVKKGEVHRLPDGIWMFGGPGSMSAYADAVVAALTKK</sequence>
<dbReference type="PANTHER" id="PTHR30532:SF1">
    <property type="entry name" value="IRON(3+)-HYDROXAMATE-BINDING PROTEIN FHUD"/>
    <property type="match status" value="1"/>
</dbReference>
<dbReference type="InterPro" id="IPR051313">
    <property type="entry name" value="Bact_iron-sidero_bind"/>
</dbReference>
<evidence type="ECO:0000256" key="1">
    <source>
        <dbReference type="ARBA" id="ARBA00004196"/>
    </source>
</evidence>
<evidence type="ECO:0000256" key="3">
    <source>
        <dbReference type="ARBA" id="ARBA00022448"/>
    </source>
</evidence>
<dbReference type="EMBL" id="BAABKC010000135">
    <property type="protein sequence ID" value="GAA5080138.1"/>
    <property type="molecule type" value="Genomic_DNA"/>
</dbReference>
<dbReference type="InterPro" id="IPR006311">
    <property type="entry name" value="TAT_signal"/>
</dbReference>
<dbReference type="PROSITE" id="PS51257">
    <property type="entry name" value="PROKAR_LIPOPROTEIN"/>
    <property type="match status" value="1"/>
</dbReference>
<dbReference type="PANTHER" id="PTHR30532">
    <property type="entry name" value="IRON III DICITRATE-BINDING PERIPLASMIC PROTEIN"/>
    <property type="match status" value="1"/>
</dbReference>
<evidence type="ECO:0000313" key="7">
    <source>
        <dbReference type="EMBL" id="GAA5080138.1"/>
    </source>
</evidence>
<keyword evidence="4 5" id="KW-0732">Signal</keyword>
<dbReference type="Gene3D" id="3.40.50.1980">
    <property type="entry name" value="Nitrogenase molybdenum iron protein domain"/>
    <property type="match status" value="2"/>
</dbReference>
<organism evidence="7 8">
    <name type="scientific">Streptomyces similanensis</name>
    <dbReference type="NCBI Taxonomy" id="1274988"/>
    <lineage>
        <taxon>Bacteria</taxon>
        <taxon>Bacillati</taxon>
        <taxon>Actinomycetota</taxon>
        <taxon>Actinomycetes</taxon>
        <taxon>Kitasatosporales</taxon>
        <taxon>Streptomycetaceae</taxon>
        <taxon>Streptomyces</taxon>
    </lineage>
</organism>
<feature type="signal peptide" evidence="5">
    <location>
        <begin position="1"/>
        <end position="24"/>
    </location>
</feature>
<accession>A0ABP9LMY6</accession>
<protein>
    <submittedName>
        <fullName evidence="7">Siderophore ABC transporter substrate-binding protein CdtB</fullName>
    </submittedName>
</protein>
<dbReference type="RefSeq" id="WP_345672348.1">
    <property type="nucleotide sequence ID" value="NZ_BAABKC010000135.1"/>
</dbReference>
<keyword evidence="3" id="KW-0813">Transport</keyword>
<evidence type="ECO:0000313" key="8">
    <source>
        <dbReference type="Proteomes" id="UP001500124"/>
    </source>
</evidence>
<dbReference type="PROSITE" id="PS50983">
    <property type="entry name" value="FE_B12_PBP"/>
    <property type="match status" value="1"/>
</dbReference>
<feature type="chain" id="PRO_5046021939" evidence="5">
    <location>
        <begin position="25"/>
        <end position="336"/>
    </location>
</feature>
<evidence type="ECO:0000259" key="6">
    <source>
        <dbReference type="PROSITE" id="PS50983"/>
    </source>
</evidence>
<comment type="similarity">
    <text evidence="2">Belongs to the bacterial solute-binding protein 8 family.</text>
</comment>
<dbReference type="Proteomes" id="UP001500124">
    <property type="component" value="Unassembled WGS sequence"/>
</dbReference>
<feature type="domain" description="Fe/B12 periplasmic-binding" evidence="6">
    <location>
        <begin position="65"/>
        <end position="336"/>
    </location>
</feature>
<comment type="subcellular location">
    <subcellularLocation>
        <location evidence="1">Cell envelope</location>
    </subcellularLocation>
</comment>
<dbReference type="CDD" id="cd01146">
    <property type="entry name" value="FhuD"/>
    <property type="match status" value="1"/>
</dbReference>